<gene>
    <name evidence="1" type="ORF">QN277_022448</name>
</gene>
<sequence length="418" mass="47290">MALRFHKLLCNGTHVRTKKSGAMNLNSMLYHSLEESFSSQDVLPLKWYENSLPRISQLTHLLKNVDAINGRLVDVTSNSTIVDDKIQHEMGTFKSLVRAFIGSPSSQQRVKLAQKTSQDSISPFSEVSAREPMVVDSLTKISNFLNVTAQQRKSVRLTVCPQVTQHRVWTGALEEILNGLKVDLDLLAARGSSKSTLIGEQIVHNCLKFLTETAASSDPDTASWMKLTPSKTLDPCNPHKWEDILEMVNDLIECFRSETMLKLHVTKLEVMKEGLSQIKDVILDKSIGYKEARHQESLVQKKLTKTLGHSSRCLFTLLLYYLYRRVSDIEVDIRGGVCENGSKDRFCLSMGRILTSDDEKMIGRGVKQLDQALGVFKFVWETAKMKGNLDLEGHIWCVVAEDRILRYRGNRYFVHGIS</sequence>
<dbReference type="PANTHER" id="PTHR37763:SF1">
    <property type="entry name" value="EXOSOME COMPLEX EXONUCLEASE"/>
    <property type="match status" value="1"/>
</dbReference>
<dbReference type="EMBL" id="JAWXYG010000006">
    <property type="protein sequence ID" value="KAK4269264.1"/>
    <property type="molecule type" value="Genomic_DNA"/>
</dbReference>
<name>A0AAE1JJN9_9FABA</name>
<accession>A0AAE1JJN9</accession>
<evidence type="ECO:0000313" key="2">
    <source>
        <dbReference type="Proteomes" id="UP001293593"/>
    </source>
</evidence>
<comment type="caution">
    <text evidence="1">The sequence shown here is derived from an EMBL/GenBank/DDBJ whole genome shotgun (WGS) entry which is preliminary data.</text>
</comment>
<dbReference type="PANTHER" id="PTHR37763">
    <property type="entry name" value="EXOSOME COMPLEX EXONUCLEASE"/>
    <property type="match status" value="1"/>
</dbReference>
<reference evidence="1" key="1">
    <citation type="submission" date="2023-10" db="EMBL/GenBank/DDBJ databases">
        <title>Chromosome-level genome of the transformable northern wattle, Acacia crassicarpa.</title>
        <authorList>
            <person name="Massaro I."/>
            <person name="Sinha N.R."/>
            <person name="Poethig S."/>
            <person name="Leichty A.R."/>
        </authorList>
    </citation>
    <scope>NUCLEOTIDE SEQUENCE</scope>
    <source>
        <strain evidence="1">Acra3RX</strain>
        <tissue evidence="1">Leaf</tissue>
    </source>
</reference>
<organism evidence="1 2">
    <name type="scientific">Acacia crassicarpa</name>
    <name type="common">northern wattle</name>
    <dbReference type="NCBI Taxonomy" id="499986"/>
    <lineage>
        <taxon>Eukaryota</taxon>
        <taxon>Viridiplantae</taxon>
        <taxon>Streptophyta</taxon>
        <taxon>Embryophyta</taxon>
        <taxon>Tracheophyta</taxon>
        <taxon>Spermatophyta</taxon>
        <taxon>Magnoliopsida</taxon>
        <taxon>eudicotyledons</taxon>
        <taxon>Gunneridae</taxon>
        <taxon>Pentapetalae</taxon>
        <taxon>rosids</taxon>
        <taxon>fabids</taxon>
        <taxon>Fabales</taxon>
        <taxon>Fabaceae</taxon>
        <taxon>Caesalpinioideae</taxon>
        <taxon>mimosoid clade</taxon>
        <taxon>Acacieae</taxon>
        <taxon>Acacia</taxon>
    </lineage>
</organism>
<dbReference type="AlphaFoldDB" id="A0AAE1JJN9"/>
<evidence type="ECO:0000313" key="1">
    <source>
        <dbReference type="EMBL" id="KAK4269264.1"/>
    </source>
</evidence>
<dbReference type="Proteomes" id="UP001293593">
    <property type="component" value="Unassembled WGS sequence"/>
</dbReference>
<proteinExistence type="predicted"/>
<protein>
    <submittedName>
        <fullName evidence="1">Uncharacterized protein</fullName>
    </submittedName>
</protein>
<keyword evidence="2" id="KW-1185">Reference proteome</keyword>